<dbReference type="InterPro" id="IPR014001">
    <property type="entry name" value="Helicase_ATP-bd"/>
</dbReference>
<keyword evidence="7 12" id="KW-0067">ATP-binding</keyword>
<comment type="function">
    <text evidence="12">The UvrABC repair system catalyzes the recognition and processing of DNA lesions. A damage recognition complex composed of 2 UvrA and 2 UvrB subunits scans DNA for abnormalities. Upon binding of the UvrA(2)B(2) complex to a putative damaged site, the DNA wraps around one UvrB monomer. DNA wrap is dependent on ATP binding by UvrB and probably causes local melting of the DNA helix, facilitating insertion of UvrB beta-hairpin between the DNA strands. Then UvrB probes one DNA strand for the presence of a lesion. If a lesion is found the UvrA subunits dissociate and the UvrB-DNA preincision complex is formed. This complex is subsequently bound by UvrC and the second UvrB is released. If no lesion is found, the DNA wraps around the other UvrB subunit that will check the other stand for damage.</text>
</comment>
<comment type="domain">
    <text evidence="12">The beta-hairpin motif is involved in DNA binding.</text>
</comment>
<protein>
    <recommendedName>
        <fullName evidence="11 12">UvrABC system protein B</fullName>
        <shortName evidence="12">Protein UvrB</shortName>
    </recommendedName>
    <alternativeName>
        <fullName evidence="12">Excinuclease ABC subunit B</fullName>
    </alternativeName>
</protein>
<evidence type="ECO:0000259" key="15">
    <source>
        <dbReference type="PROSITE" id="PS51192"/>
    </source>
</evidence>
<keyword evidence="3 12" id="KW-0963">Cytoplasm</keyword>
<dbReference type="Proteomes" id="UP000034224">
    <property type="component" value="Unassembled WGS sequence"/>
</dbReference>
<reference evidence="17 18" key="1">
    <citation type="journal article" date="2015" name="Nature">
        <title>rRNA introns, odd ribosomes, and small enigmatic genomes across a large radiation of phyla.</title>
        <authorList>
            <person name="Brown C.T."/>
            <person name="Hug L.A."/>
            <person name="Thomas B.C."/>
            <person name="Sharon I."/>
            <person name="Castelle C.J."/>
            <person name="Singh A."/>
            <person name="Wilkins M.J."/>
            <person name="Williams K.H."/>
            <person name="Banfield J.F."/>
        </authorList>
    </citation>
    <scope>NUCLEOTIDE SEQUENCE [LARGE SCALE GENOMIC DNA]</scope>
</reference>
<dbReference type="PANTHER" id="PTHR24029">
    <property type="entry name" value="UVRABC SYSTEM PROTEIN B"/>
    <property type="match status" value="1"/>
</dbReference>
<dbReference type="GO" id="GO:0005737">
    <property type="term" value="C:cytoplasm"/>
    <property type="evidence" value="ECO:0007669"/>
    <property type="project" value="UniProtKB-SubCell"/>
</dbReference>
<dbReference type="HAMAP" id="MF_00204">
    <property type="entry name" value="UvrB"/>
    <property type="match status" value="1"/>
</dbReference>
<evidence type="ECO:0000256" key="4">
    <source>
        <dbReference type="ARBA" id="ARBA00022741"/>
    </source>
</evidence>
<evidence type="ECO:0000256" key="2">
    <source>
        <dbReference type="ARBA" id="ARBA00008533"/>
    </source>
</evidence>
<dbReference type="Pfam" id="PF00271">
    <property type="entry name" value="Helicase_C"/>
    <property type="match status" value="1"/>
</dbReference>
<dbReference type="InterPro" id="IPR004807">
    <property type="entry name" value="UvrB"/>
</dbReference>
<evidence type="ECO:0000256" key="12">
    <source>
        <dbReference type="HAMAP-Rule" id="MF_00204"/>
    </source>
</evidence>
<feature type="domain" description="Helicase C-terminal" evidence="16">
    <location>
        <begin position="442"/>
        <end position="608"/>
    </location>
</feature>
<comment type="subunit">
    <text evidence="10 12 13">Forms a heterotetramer with UvrA during the search for lesions. Interacts with UvrC in an incision complex.</text>
</comment>
<comment type="caution">
    <text evidence="17">The sequence shown here is derived from an EMBL/GenBank/DDBJ whole genome shotgun (WGS) entry which is preliminary data.</text>
</comment>
<dbReference type="Gene3D" id="4.10.860.10">
    <property type="entry name" value="UVR domain"/>
    <property type="match status" value="1"/>
</dbReference>
<feature type="domain" description="Helicase ATP-binding" evidence="15">
    <location>
        <begin position="36"/>
        <end position="193"/>
    </location>
</feature>
<dbReference type="SUPFAM" id="SSF52540">
    <property type="entry name" value="P-loop containing nucleoside triphosphate hydrolases"/>
    <property type="match status" value="2"/>
</dbReference>
<keyword evidence="4 12" id="KW-0547">Nucleotide-binding</keyword>
<name>A0A0G1W7X6_9BACT</name>
<keyword evidence="12 13" id="KW-0742">SOS response</keyword>
<accession>A0A0G1W7X6</accession>
<dbReference type="GO" id="GO:0005524">
    <property type="term" value="F:ATP binding"/>
    <property type="evidence" value="ECO:0007669"/>
    <property type="project" value="UniProtKB-UniRule"/>
</dbReference>
<dbReference type="SUPFAM" id="SSF46600">
    <property type="entry name" value="C-terminal UvrC-binding domain of UvrB"/>
    <property type="match status" value="1"/>
</dbReference>
<dbReference type="AlphaFoldDB" id="A0A0G1W7X6"/>
<keyword evidence="5 12" id="KW-0227">DNA damage</keyword>
<evidence type="ECO:0000259" key="16">
    <source>
        <dbReference type="PROSITE" id="PS51194"/>
    </source>
</evidence>
<dbReference type="NCBIfam" id="NF003673">
    <property type="entry name" value="PRK05298.1"/>
    <property type="match status" value="1"/>
</dbReference>
<dbReference type="GO" id="GO:0016887">
    <property type="term" value="F:ATP hydrolysis activity"/>
    <property type="evidence" value="ECO:0007669"/>
    <property type="project" value="InterPro"/>
</dbReference>
<dbReference type="EMBL" id="LCQK01000003">
    <property type="protein sequence ID" value="KKW14876.1"/>
    <property type="molecule type" value="Genomic_DNA"/>
</dbReference>
<evidence type="ECO:0000256" key="5">
    <source>
        <dbReference type="ARBA" id="ARBA00022763"/>
    </source>
</evidence>
<dbReference type="NCBIfam" id="TIGR00631">
    <property type="entry name" value="uvrb"/>
    <property type="match status" value="1"/>
</dbReference>
<dbReference type="CDD" id="cd18790">
    <property type="entry name" value="SF2_C_UvrB"/>
    <property type="match status" value="1"/>
</dbReference>
<dbReference type="PROSITE" id="PS51194">
    <property type="entry name" value="HELICASE_CTER"/>
    <property type="match status" value="1"/>
</dbReference>
<evidence type="ECO:0000256" key="13">
    <source>
        <dbReference type="RuleBase" id="RU003587"/>
    </source>
</evidence>
<evidence type="ECO:0000256" key="8">
    <source>
        <dbReference type="ARBA" id="ARBA00022881"/>
    </source>
</evidence>
<dbReference type="STRING" id="1618665.UY55_C0003G0093"/>
<dbReference type="GO" id="GO:0009380">
    <property type="term" value="C:excinuclease repair complex"/>
    <property type="evidence" value="ECO:0007669"/>
    <property type="project" value="InterPro"/>
</dbReference>
<dbReference type="InterPro" id="IPR024759">
    <property type="entry name" value="UvrB_YAD/RRR_dom"/>
</dbReference>
<dbReference type="GO" id="GO:0006289">
    <property type="term" value="P:nucleotide-excision repair"/>
    <property type="evidence" value="ECO:0007669"/>
    <property type="project" value="UniProtKB-UniRule"/>
</dbReference>
<evidence type="ECO:0000256" key="6">
    <source>
        <dbReference type="ARBA" id="ARBA00022769"/>
    </source>
</evidence>
<evidence type="ECO:0000256" key="1">
    <source>
        <dbReference type="ARBA" id="ARBA00004496"/>
    </source>
</evidence>
<dbReference type="GO" id="GO:0009381">
    <property type="term" value="F:excinuclease ABC activity"/>
    <property type="evidence" value="ECO:0007669"/>
    <property type="project" value="UniProtKB-UniRule"/>
</dbReference>
<dbReference type="CDD" id="cd17916">
    <property type="entry name" value="DEXHc_UvrB"/>
    <property type="match status" value="1"/>
</dbReference>
<evidence type="ECO:0000256" key="10">
    <source>
        <dbReference type="ARBA" id="ARBA00026033"/>
    </source>
</evidence>
<evidence type="ECO:0000256" key="9">
    <source>
        <dbReference type="ARBA" id="ARBA00023204"/>
    </source>
</evidence>
<evidence type="ECO:0000256" key="3">
    <source>
        <dbReference type="ARBA" id="ARBA00022490"/>
    </source>
</evidence>
<dbReference type="InterPro" id="IPR001650">
    <property type="entry name" value="Helicase_C-like"/>
</dbReference>
<comment type="subcellular location">
    <subcellularLocation>
        <location evidence="1 12 13">Cytoplasm</location>
    </subcellularLocation>
</comment>
<comment type="similarity">
    <text evidence="2 12 13">Belongs to the UvrB family.</text>
</comment>
<dbReference type="InterPro" id="IPR001943">
    <property type="entry name" value="UVR_dom"/>
</dbReference>
<dbReference type="SMART" id="SM00487">
    <property type="entry name" value="DEXDc"/>
    <property type="match status" value="1"/>
</dbReference>
<dbReference type="InterPro" id="IPR036876">
    <property type="entry name" value="UVR_dom_sf"/>
</dbReference>
<dbReference type="Gene3D" id="3.40.50.300">
    <property type="entry name" value="P-loop containing nucleotide triphosphate hydrolases"/>
    <property type="match status" value="3"/>
</dbReference>
<dbReference type="SMART" id="SM00490">
    <property type="entry name" value="HELICc"/>
    <property type="match status" value="1"/>
</dbReference>
<dbReference type="PATRIC" id="fig|1618665.3.peg.620"/>
<dbReference type="Pfam" id="PF02151">
    <property type="entry name" value="UVR"/>
    <property type="match status" value="1"/>
</dbReference>
<evidence type="ECO:0000256" key="11">
    <source>
        <dbReference type="ARBA" id="ARBA00029504"/>
    </source>
</evidence>
<keyword evidence="8 12" id="KW-0267">Excision nuclease</keyword>
<evidence type="ECO:0000313" key="18">
    <source>
        <dbReference type="Proteomes" id="UP000034224"/>
    </source>
</evidence>
<feature type="binding site" evidence="12">
    <location>
        <begin position="49"/>
        <end position="56"/>
    </location>
    <ligand>
        <name>ATP</name>
        <dbReference type="ChEBI" id="CHEBI:30616"/>
    </ligand>
</feature>
<dbReference type="Pfam" id="PF17757">
    <property type="entry name" value="UvrB_inter"/>
    <property type="match status" value="1"/>
</dbReference>
<proteinExistence type="inferred from homology"/>
<dbReference type="InterPro" id="IPR027417">
    <property type="entry name" value="P-loop_NTPase"/>
</dbReference>
<dbReference type="Pfam" id="PF04851">
    <property type="entry name" value="ResIII"/>
    <property type="match status" value="1"/>
</dbReference>
<dbReference type="PROSITE" id="PS51192">
    <property type="entry name" value="HELICASE_ATP_BIND_1"/>
    <property type="match status" value="1"/>
</dbReference>
<dbReference type="InterPro" id="IPR006935">
    <property type="entry name" value="Helicase/UvrB_N"/>
</dbReference>
<dbReference type="Pfam" id="PF12344">
    <property type="entry name" value="UvrB"/>
    <property type="match status" value="1"/>
</dbReference>
<dbReference type="GO" id="GO:0009432">
    <property type="term" value="P:SOS response"/>
    <property type="evidence" value="ECO:0007669"/>
    <property type="project" value="UniProtKB-UniRule"/>
</dbReference>
<dbReference type="InterPro" id="IPR041471">
    <property type="entry name" value="UvrB_inter"/>
</dbReference>
<evidence type="ECO:0000313" key="17">
    <source>
        <dbReference type="EMBL" id="KKW14876.1"/>
    </source>
</evidence>
<keyword evidence="6 12" id="KW-0228">DNA excision</keyword>
<dbReference type="GO" id="GO:0003677">
    <property type="term" value="F:DNA binding"/>
    <property type="evidence" value="ECO:0007669"/>
    <property type="project" value="UniProtKB-UniRule"/>
</dbReference>
<keyword evidence="9 12" id="KW-0234">DNA repair</keyword>
<feature type="domain" description="UVR" evidence="14">
    <location>
        <begin position="629"/>
        <end position="664"/>
    </location>
</feature>
<gene>
    <name evidence="12" type="primary">uvrB</name>
    <name evidence="17" type="ORF">UY55_C0003G0093</name>
</gene>
<evidence type="ECO:0000259" key="14">
    <source>
        <dbReference type="PROSITE" id="PS50151"/>
    </source>
</evidence>
<evidence type="ECO:0000256" key="7">
    <source>
        <dbReference type="ARBA" id="ARBA00022840"/>
    </source>
</evidence>
<dbReference type="PANTHER" id="PTHR24029:SF0">
    <property type="entry name" value="UVRABC SYSTEM PROTEIN B"/>
    <property type="match status" value="1"/>
</dbReference>
<organism evidence="17 18">
    <name type="scientific">Candidatus Jorgensenbacteria bacterium GW2011_GWB1_50_10</name>
    <dbReference type="NCBI Taxonomy" id="1618665"/>
    <lineage>
        <taxon>Bacteria</taxon>
        <taxon>Candidatus Joergenseniibacteriota</taxon>
    </lineage>
</organism>
<feature type="short sequence motif" description="Beta-hairpin" evidence="12">
    <location>
        <begin position="102"/>
        <end position="125"/>
    </location>
</feature>
<sequence length="669" mass="76030">MHLKHGGLIAFMGQFQITKTFQPDGDQPKAIKALVEGLNYGYGNQTLLGVTGSGKTFTVANVIEKIGKPTLYIAHNKTLAAQLCNELREFFPGNSVHYFVSYYDYYQPEAYMPITDTYIGKEAMINDEIDKLRHAATTALLTRNDVIVVASVSCIYGLGAPEVYAENIFHFKAGDKVDRSKFVRKLVELQFKRTSADLKRGTFRLRGDNWEIMPPDREVIYNLELEKGKIKTIYEIDPVKGFQKEKTPTLSEIYIAPARHFITPLPERERAIKAIEAELAERLKYFEREGKLLEAERLERRTRGDLAMIREIGYCNGIENYSRHLSGRRAGEPPETLLDYFPKDFLTVIDESHVTVPQLHGMYEGDASRKKTLIEFGFRLPSAADNRPLMFPEFESKVGQVIYTSATPGPYERRKSNQIVEQIIRPTGLVDPEIVIRPARGQVDDLIPRIKERVDVKERVLVTTLTKRMAEDLSSYLEEQGIKVTYLHSDVKTLDRIRILTNLRRGNFDVLVGVNLLREGLDLPEVSLVAILDADKEGFLRSETSLIQTIGRASRNVSGQVLIYADNITGSVKRAVDETERRRKIQIEYNLRHGITPKTIVKKITDIVPVEEILNLEMKPLPRSKAEIKKIIAGKEKEMREAASRLDFELAAVLRDEIKALSKKAGKQF</sequence>
<dbReference type="PROSITE" id="PS50151">
    <property type="entry name" value="UVR"/>
    <property type="match status" value="1"/>
</dbReference>